<evidence type="ECO:0000259" key="13">
    <source>
        <dbReference type="SMART" id="SM00235"/>
    </source>
</evidence>
<dbReference type="Gene3D" id="3.40.390.10">
    <property type="entry name" value="Collagenase (Catalytic Domain)"/>
    <property type="match status" value="1"/>
</dbReference>
<dbReference type="GO" id="GO:0006508">
    <property type="term" value="P:proteolysis"/>
    <property type="evidence" value="ECO:0007669"/>
    <property type="project" value="UniProtKB-KW"/>
</dbReference>
<dbReference type="SMART" id="SM00235">
    <property type="entry name" value="ZnMc"/>
    <property type="match status" value="1"/>
</dbReference>
<evidence type="ECO:0000256" key="2">
    <source>
        <dbReference type="ARBA" id="ARBA00022670"/>
    </source>
</evidence>
<feature type="binding site" evidence="10">
    <location>
        <position position="310"/>
    </location>
    <ligand>
        <name>Zn(2+)</name>
        <dbReference type="ChEBI" id="CHEBI:29105"/>
        <label>2</label>
        <note>catalytic</note>
    </ligand>
</feature>
<evidence type="ECO:0000256" key="3">
    <source>
        <dbReference type="ARBA" id="ARBA00022723"/>
    </source>
</evidence>
<keyword evidence="5" id="KW-0378">Hydrolase</keyword>
<dbReference type="GO" id="GO:0031012">
    <property type="term" value="C:extracellular matrix"/>
    <property type="evidence" value="ECO:0007669"/>
    <property type="project" value="InterPro"/>
</dbReference>
<dbReference type="InterPro" id="IPR001818">
    <property type="entry name" value="Pept_M10_metallopeptidase"/>
</dbReference>
<feature type="active site" evidence="9">
    <location>
        <position position="301"/>
    </location>
</feature>
<dbReference type="SUPFAM" id="SSF47090">
    <property type="entry name" value="PGBD-like"/>
    <property type="match status" value="1"/>
</dbReference>
<accession>A0A4D6M0Y5</accession>
<proteinExistence type="inferred from homology"/>
<feature type="binding site" evidence="10">
    <location>
        <position position="229"/>
    </location>
    <ligand>
        <name>Ca(2+)</name>
        <dbReference type="ChEBI" id="CHEBI:29108"/>
        <label>3</label>
    </ligand>
</feature>
<reference evidence="14 15" key="1">
    <citation type="submission" date="2019-04" db="EMBL/GenBank/DDBJ databases">
        <title>An improved genome assembly and genetic linkage map for asparagus bean, Vigna unguiculata ssp. sesquipedialis.</title>
        <authorList>
            <person name="Xia Q."/>
            <person name="Zhang R."/>
            <person name="Dong Y."/>
        </authorList>
    </citation>
    <scope>NUCLEOTIDE SEQUENCE [LARGE SCALE GENOMIC DNA]</scope>
    <source>
        <tissue evidence="14">Leaf</tissue>
    </source>
</reference>
<feature type="short sequence motif" description="Cysteine switch" evidence="11">
    <location>
        <begin position="111"/>
        <end position="118"/>
    </location>
</feature>
<feature type="signal peptide" evidence="12">
    <location>
        <begin position="1"/>
        <end position="20"/>
    </location>
</feature>
<feature type="binding site" evidence="10">
    <location>
        <position position="304"/>
    </location>
    <ligand>
        <name>Zn(2+)</name>
        <dbReference type="ChEBI" id="CHEBI:29105"/>
        <label>2</label>
        <note>catalytic</note>
    </ligand>
</feature>
<feature type="binding site" evidence="10">
    <location>
        <position position="252"/>
    </location>
    <ligand>
        <name>Ca(2+)</name>
        <dbReference type="ChEBI" id="CHEBI:29108"/>
        <label>1</label>
    </ligand>
</feature>
<evidence type="ECO:0000256" key="9">
    <source>
        <dbReference type="PIRSR" id="PIRSR621190-1"/>
    </source>
</evidence>
<feature type="binding site" evidence="10">
    <location>
        <position position="237"/>
    </location>
    <ligand>
        <name>Zn(2+)</name>
        <dbReference type="ChEBI" id="CHEBI:29105"/>
        <label>1</label>
    </ligand>
</feature>
<evidence type="ECO:0000256" key="5">
    <source>
        <dbReference type="ARBA" id="ARBA00022801"/>
    </source>
</evidence>
<feature type="binding site" evidence="10">
    <location>
        <position position="318"/>
    </location>
    <ligand>
        <name>Zn(2+)</name>
        <dbReference type="ChEBI" id="CHEBI:29105"/>
        <label>2</label>
        <note>catalytic</note>
    </ligand>
</feature>
<keyword evidence="8" id="KW-0865">Zymogen</keyword>
<dbReference type="InterPro" id="IPR036365">
    <property type="entry name" value="PGBD-like_sf"/>
</dbReference>
<dbReference type="InterPro" id="IPR021158">
    <property type="entry name" value="Pept_M10A_Zn_BS"/>
</dbReference>
<evidence type="ECO:0000256" key="4">
    <source>
        <dbReference type="ARBA" id="ARBA00022729"/>
    </source>
</evidence>
<organism evidence="14 15">
    <name type="scientific">Vigna unguiculata</name>
    <name type="common">Cowpea</name>
    <dbReference type="NCBI Taxonomy" id="3917"/>
    <lineage>
        <taxon>Eukaryota</taxon>
        <taxon>Viridiplantae</taxon>
        <taxon>Streptophyta</taxon>
        <taxon>Embryophyta</taxon>
        <taxon>Tracheophyta</taxon>
        <taxon>Spermatophyta</taxon>
        <taxon>Magnoliopsida</taxon>
        <taxon>eudicotyledons</taxon>
        <taxon>Gunneridae</taxon>
        <taxon>Pentapetalae</taxon>
        <taxon>rosids</taxon>
        <taxon>fabids</taxon>
        <taxon>Fabales</taxon>
        <taxon>Fabaceae</taxon>
        <taxon>Papilionoideae</taxon>
        <taxon>50 kb inversion clade</taxon>
        <taxon>NPAAA clade</taxon>
        <taxon>indigoferoid/millettioid clade</taxon>
        <taxon>Phaseoleae</taxon>
        <taxon>Vigna</taxon>
    </lineage>
</organism>
<dbReference type="EMBL" id="CP039349">
    <property type="protein sequence ID" value="QCD94929.1"/>
    <property type="molecule type" value="Genomic_DNA"/>
</dbReference>
<dbReference type="GO" id="GO:0030198">
    <property type="term" value="P:extracellular matrix organization"/>
    <property type="evidence" value="ECO:0007669"/>
    <property type="project" value="TreeGrafter"/>
</dbReference>
<dbReference type="CDD" id="cd04278">
    <property type="entry name" value="ZnMc_MMP"/>
    <property type="match status" value="1"/>
</dbReference>
<comment type="cofactor">
    <cofactor evidence="10">
        <name>Ca(2+)</name>
        <dbReference type="ChEBI" id="CHEBI:29108"/>
    </cofactor>
    <text evidence="10">Can bind about 5 Ca(2+) ions per subunit.</text>
</comment>
<dbReference type="InterPro" id="IPR021190">
    <property type="entry name" value="Pept_M10A"/>
</dbReference>
<evidence type="ECO:0000256" key="11">
    <source>
        <dbReference type="PIRSR" id="PIRSR621190-5"/>
    </source>
</evidence>
<feature type="domain" description="Peptidase metallopeptidase" evidence="13">
    <location>
        <begin position="143"/>
        <end position="337"/>
    </location>
</feature>
<dbReference type="GO" id="GO:0008270">
    <property type="term" value="F:zinc ion binding"/>
    <property type="evidence" value="ECO:0007669"/>
    <property type="project" value="InterPro"/>
</dbReference>
<dbReference type="Proteomes" id="UP000501690">
    <property type="component" value="Linkage Group LG5"/>
</dbReference>
<feature type="binding site" evidence="10">
    <location>
        <position position="230"/>
    </location>
    <ligand>
        <name>Ca(2+)</name>
        <dbReference type="ChEBI" id="CHEBI:29108"/>
        <label>3</label>
    </ligand>
</feature>
<dbReference type="PRINTS" id="PR00138">
    <property type="entry name" value="MATRIXIN"/>
</dbReference>
<dbReference type="InterPro" id="IPR033739">
    <property type="entry name" value="M10A_MMP"/>
</dbReference>
<evidence type="ECO:0000256" key="7">
    <source>
        <dbReference type="ARBA" id="ARBA00023049"/>
    </source>
</evidence>
<keyword evidence="2" id="KW-0645">Protease</keyword>
<evidence type="ECO:0000256" key="10">
    <source>
        <dbReference type="PIRSR" id="PIRSR621190-2"/>
    </source>
</evidence>
<dbReference type="Pfam" id="PF01471">
    <property type="entry name" value="PG_binding_1"/>
    <property type="match status" value="1"/>
</dbReference>
<dbReference type="PANTHER" id="PTHR10201">
    <property type="entry name" value="MATRIX METALLOPROTEINASE"/>
    <property type="match status" value="1"/>
</dbReference>
<feature type="binding site" evidence="10">
    <location>
        <position position="300"/>
    </location>
    <ligand>
        <name>Zn(2+)</name>
        <dbReference type="ChEBI" id="CHEBI:29105"/>
        <label>2</label>
        <note>catalytic</note>
    </ligand>
</feature>
<evidence type="ECO:0000256" key="1">
    <source>
        <dbReference type="ARBA" id="ARBA00009614"/>
    </source>
</evidence>
<feature type="binding site" evidence="10">
    <location>
        <position position="247"/>
    </location>
    <ligand>
        <name>Zn(2+)</name>
        <dbReference type="ChEBI" id="CHEBI:29105"/>
        <label>1</label>
    </ligand>
</feature>
<dbReference type="InterPro" id="IPR024079">
    <property type="entry name" value="MetalloPept_cat_dom_sf"/>
</dbReference>
<evidence type="ECO:0000256" key="6">
    <source>
        <dbReference type="ARBA" id="ARBA00022833"/>
    </source>
</evidence>
<dbReference type="SUPFAM" id="SSF55486">
    <property type="entry name" value="Metalloproteases ('zincins'), catalytic domain"/>
    <property type="match status" value="1"/>
</dbReference>
<name>A0A4D6M0Y5_VIGUN</name>
<feature type="binding site" evidence="10">
    <location>
        <position position="224"/>
    </location>
    <ligand>
        <name>Zn(2+)</name>
        <dbReference type="ChEBI" id="CHEBI:29105"/>
        <label>1</label>
    </ligand>
</feature>
<feature type="binding site" evidence="10">
    <location>
        <position position="222"/>
    </location>
    <ligand>
        <name>Zn(2+)</name>
        <dbReference type="ChEBI" id="CHEBI:29105"/>
        <label>1</label>
    </ligand>
</feature>
<dbReference type="InterPro" id="IPR006026">
    <property type="entry name" value="Peptidase_Metallo"/>
</dbReference>
<feature type="chain" id="PRO_5020035020" evidence="12">
    <location>
        <begin position="21"/>
        <end position="349"/>
    </location>
</feature>
<keyword evidence="4 12" id="KW-0732">Signal</keyword>
<keyword evidence="7" id="KW-0482">Metalloprotease</keyword>
<keyword evidence="3 10" id="KW-0479">Metal-binding</keyword>
<evidence type="ECO:0000313" key="14">
    <source>
        <dbReference type="EMBL" id="QCD94929.1"/>
    </source>
</evidence>
<keyword evidence="10" id="KW-0106">Calcium</keyword>
<dbReference type="InterPro" id="IPR002477">
    <property type="entry name" value="Peptidoglycan-bd-like"/>
</dbReference>
<dbReference type="AlphaFoldDB" id="A0A4D6M0Y5"/>
<keyword evidence="6 10" id="KW-0862">Zinc</keyword>
<gene>
    <name evidence="14" type="ORF">DEO72_LG5g3019</name>
</gene>
<evidence type="ECO:0000256" key="8">
    <source>
        <dbReference type="ARBA" id="ARBA00023145"/>
    </source>
</evidence>
<feature type="binding site" description="in inhibited form" evidence="10">
    <location>
        <position position="113"/>
    </location>
    <ligand>
        <name>Zn(2+)</name>
        <dbReference type="ChEBI" id="CHEBI:29105"/>
        <label>2</label>
        <note>catalytic</note>
    </ligand>
</feature>
<feature type="binding site" evidence="10">
    <location>
        <position position="249"/>
    </location>
    <ligand>
        <name>Ca(2+)</name>
        <dbReference type="ChEBI" id="CHEBI:29108"/>
        <label>3</label>
    </ligand>
</feature>
<comment type="similarity">
    <text evidence="1">Belongs to the peptidase M10A family. Matrix metalloproteinases (MMPs) subfamily.</text>
</comment>
<dbReference type="GO" id="GO:0004222">
    <property type="term" value="F:metalloendopeptidase activity"/>
    <property type="evidence" value="ECO:0007669"/>
    <property type="project" value="InterPro"/>
</dbReference>
<feature type="binding site" evidence="10">
    <location>
        <position position="252"/>
    </location>
    <ligand>
        <name>Ca(2+)</name>
        <dbReference type="ChEBI" id="CHEBI:29108"/>
        <label>3</label>
    </ligand>
</feature>
<dbReference type="GO" id="GO:0030574">
    <property type="term" value="P:collagen catabolic process"/>
    <property type="evidence" value="ECO:0007669"/>
    <property type="project" value="TreeGrafter"/>
</dbReference>
<protein>
    <submittedName>
        <fullName evidence="14">Gelatinase A</fullName>
    </submittedName>
</protein>
<evidence type="ECO:0000256" key="12">
    <source>
        <dbReference type="SAM" id="SignalP"/>
    </source>
</evidence>
<dbReference type="PANTHER" id="PTHR10201:SF213">
    <property type="entry name" value="METALLOENDOPROTEINASE 2-MMP-LIKE"/>
    <property type="match status" value="1"/>
</dbReference>
<sequence length="349" mass="39972">MALNLLTFSISFFLFFVTKPFSIVEPRTLEASEDSFLRTLRNLRGIRKGQRVRGTIELKSYLNKYGYLNNYSHNNHFDETVELALKQYQVFHHLPATGHMNAETLRKMSLPRCGVPDVVVTPQHDDDNLKGLAILANYTFFRGSPRWDESKRALTYRFESSANVLRMDLVRYAVNNAFRSWSRVSDFTFTEIPFQNSFGSYFYPNYNPNPINIAIGFHRRDHGDGHPFDGPGRVLAHTFAPQDGRLHFDADESWVSDPRGESIGSGEDAGWEWVWGQGWRRRVAPRARSREIDLESVALHEIGHLLGLGHSSVPDSIMYPSYEGVRRYLSQDDKDGSRASSQGDNQVFL</sequence>
<evidence type="ECO:0000313" key="15">
    <source>
        <dbReference type="Proteomes" id="UP000501690"/>
    </source>
</evidence>
<comment type="cofactor">
    <cofactor evidence="10">
        <name>Zn(2+)</name>
        <dbReference type="ChEBI" id="CHEBI:29105"/>
    </cofactor>
    <text evidence="10">Binds 2 Zn(2+) ions per subunit.</text>
</comment>
<dbReference type="Pfam" id="PF00413">
    <property type="entry name" value="Peptidase_M10"/>
    <property type="match status" value="1"/>
</dbReference>
<keyword evidence="15" id="KW-1185">Reference proteome</keyword>
<dbReference type="PROSITE" id="PS00546">
    <property type="entry name" value="CYSTEINE_SWITCH"/>
    <property type="match status" value="1"/>
</dbReference>